<reference evidence="1" key="2">
    <citation type="journal article" date="2015" name="Data Brief">
        <title>Shoot transcriptome of the giant reed, Arundo donax.</title>
        <authorList>
            <person name="Barrero R.A."/>
            <person name="Guerrero F.D."/>
            <person name="Moolhuijzen P."/>
            <person name="Goolsby J.A."/>
            <person name="Tidwell J."/>
            <person name="Bellgard S.E."/>
            <person name="Bellgard M.I."/>
        </authorList>
    </citation>
    <scope>NUCLEOTIDE SEQUENCE</scope>
    <source>
        <tissue evidence="1">Shoot tissue taken approximately 20 cm above the soil surface</tissue>
    </source>
</reference>
<organism evidence="1">
    <name type="scientific">Arundo donax</name>
    <name type="common">Giant reed</name>
    <name type="synonym">Donax arundinaceus</name>
    <dbReference type="NCBI Taxonomy" id="35708"/>
    <lineage>
        <taxon>Eukaryota</taxon>
        <taxon>Viridiplantae</taxon>
        <taxon>Streptophyta</taxon>
        <taxon>Embryophyta</taxon>
        <taxon>Tracheophyta</taxon>
        <taxon>Spermatophyta</taxon>
        <taxon>Magnoliopsida</taxon>
        <taxon>Liliopsida</taxon>
        <taxon>Poales</taxon>
        <taxon>Poaceae</taxon>
        <taxon>PACMAD clade</taxon>
        <taxon>Arundinoideae</taxon>
        <taxon>Arundineae</taxon>
        <taxon>Arundo</taxon>
    </lineage>
</organism>
<accession>A0A0A8YQ09</accession>
<evidence type="ECO:0000313" key="1">
    <source>
        <dbReference type="EMBL" id="JAD26950.1"/>
    </source>
</evidence>
<dbReference type="AlphaFoldDB" id="A0A0A8YQ09"/>
<sequence>MWAIINCLHSFSFQVHMQQ</sequence>
<proteinExistence type="predicted"/>
<name>A0A0A8YQ09_ARUDO</name>
<dbReference type="EMBL" id="GBRH01270945">
    <property type="protein sequence ID" value="JAD26950.1"/>
    <property type="molecule type" value="Transcribed_RNA"/>
</dbReference>
<protein>
    <submittedName>
        <fullName evidence="1">Uncharacterized protein</fullName>
    </submittedName>
</protein>
<reference evidence="1" key="1">
    <citation type="submission" date="2014-09" db="EMBL/GenBank/DDBJ databases">
        <authorList>
            <person name="Magalhaes I.L.F."/>
            <person name="Oliveira U."/>
            <person name="Santos F.R."/>
            <person name="Vidigal T.H.D.A."/>
            <person name="Brescovit A.D."/>
            <person name="Santos A.J."/>
        </authorList>
    </citation>
    <scope>NUCLEOTIDE SEQUENCE</scope>
    <source>
        <tissue evidence="1">Shoot tissue taken approximately 20 cm above the soil surface</tissue>
    </source>
</reference>